<organism evidence="2 3">
    <name type="scientific">Flavobacterium lacus</name>
    <dbReference type="NCBI Taxonomy" id="1353778"/>
    <lineage>
        <taxon>Bacteria</taxon>
        <taxon>Pseudomonadati</taxon>
        <taxon>Bacteroidota</taxon>
        <taxon>Flavobacteriia</taxon>
        <taxon>Flavobacteriales</taxon>
        <taxon>Flavobacteriaceae</taxon>
        <taxon>Flavobacterium</taxon>
    </lineage>
</organism>
<feature type="domain" description="DUF4440" evidence="1">
    <location>
        <begin position="7"/>
        <end position="108"/>
    </location>
</feature>
<accession>A0A328WL11</accession>
<dbReference type="InterPro" id="IPR027843">
    <property type="entry name" value="DUF4440"/>
</dbReference>
<gene>
    <name evidence="2" type="ORF">B0I10_11357</name>
</gene>
<dbReference type="RefSeq" id="WP_112086853.1">
    <property type="nucleotide sequence ID" value="NZ_QLSV01000013.1"/>
</dbReference>
<dbReference type="OrthoDB" id="1452256at2"/>
<dbReference type="Gene3D" id="3.10.450.50">
    <property type="match status" value="1"/>
</dbReference>
<comment type="caution">
    <text evidence="2">The sequence shown here is derived from an EMBL/GenBank/DDBJ whole genome shotgun (WGS) entry which is preliminary data.</text>
</comment>
<keyword evidence="3" id="KW-1185">Reference proteome</keyword>
<dbReference type="EMBL" id="QLSV01000013">
    <property type="protein sequence ID" value="RAR46941.1"/>
    <property type="molecule type" value="Genomic_DNA"/>
</dbReference>
<dbReference type="AlphaFoldDB" id="A0A328WL11"/>
<protein>
    <recommendedName>
        <fullName evidence="1">DUF4440 domain-containing protein</fullName>
    </recommendedName>
</protein>
<evidence type="ECO:0000313" key="3">
    <source>
        <dbReference type="Proteomes" id="UP000249518"/>
    </source>
</evidence>
<dbReference type="Proteomes" id="UP000249518">
    <property type="component" value="Unassembled WGS sequence"/>
</dbReference>
<reference evidence="2 3" key="1">
    <citation type="submission" date="2018-06" db="EMBL/GenBank/DDBJ databases">
        <title>Genomic Encyclopedia of Type Strains, Phase III (KMG-III): the genomes of soil and plant-associated and newly described type strains.</title>
        <authorList>
            <person name="Whitman W."/>
        </authorList>
    </citation>
    <scope>NUCLEOTIDE SEQUENCE [LARGE SCALE GENOMIC DNA]</scope>
    <source>
        <strain evidence="2 3">CGMCC 1.12504</strain>
    </source>
</reference>
<name>A0A328WL11_9FLAO</name>
<proteinExistence type="predicted"/>
<evidence type="ECO:0000259" key="1">
    <source>
        <dbReference type="Pfam" id="PF14534"/>
    </source>
</evidence>
<dbReference type="SUPFAM" id="SSF54427">
    <property type="entry name" value="NTF2-like"/>
    <property type="match status" value="1"/>
</dbReference>
<dbReference type="InterPro" id="IPR032710">
    <property type="entry name" value="NTF2-like_dom_sf"/>
</dbReference>
<dbReference type="Pfam" id="PF14534">
    <property type="entry name" value="DUF4440"/>
    <property type="match status" value="1"/>
</dbReference>
<sequence length="120" mass="13962">MSPKELVQAFYNSDALYNSSTLETFLHPDVILEWNSSKGFLKKDRNELIQMANDLKIGYETFVVQIHQILAEDNLVSVHYTHFGTTIENPSQINRLAYFFVIWEIVDGKLFRGYQMSQLP</sequence>
<evidence type="ECO:0000313" key="2">
    <source>
        <dbReference type="EMBL" id="RAR46941.1"/>
    </source>
</evidence>